<evidence type="ECO:0000256" key="5">
    <source>
        <dbReference type="SAM" id="Phobius"/>
    </source>
</evidence>
<evidence type="ECO:0000256" key="4">
    <source>
        <dbReference type="ARBA" id="ARBA00023136"/>
    </source>
</evidence>
<dbReference type="InterPro" id="IPR006153">
    <property type="entry name" value="Cation/H_exchanger_TM"/>
</dbReference>
<organism evidence="7 8">
    <name type="scientific">Rhizoclosmatium globosum</name>
    <dbReference type="NCBI Taxonomy" id="329046"/>
    <lineage>
        <taxon>Eukaryota</taxon>
        <taxon>Fungi</taxon>
        <taxon>Fungi incertae sedis</taxon>
        <taxon>Chytridiomycota</taxon>
        <taxon>Chytridiomycota incertae sedis</taxon>
        <taxon>Chytridiomycetes</taxon>
        <taxon>Chytridiales</taxon>
        <taxon>Chytriomycetaceae</taxon>
        <taxon>Rhizoclosmatium</taxon>
    </lineage>
</organism>
<dbReference type="InterPro" id="IPR038770">
    <property type="entry name" value="Na+/solute_symporter_sf"/>
</dbReference>
<protein>
    <submittedName>
        <fullName evidence="7">Sodium/hydrogen exchanger</fullName>
    </submittedName>
</protein>
<dbReference type="STRING" id="329046.A0A1Y2CPU0"/>
<evidence type="ECO:0000256" key="3">
    <source>
        <dbReference type="ARBA" id="ARBA00022989"/>
    </source>
</evidence>
<dbReference type="EMBL" id="MCGO01000010">
    <property type="protein sequence ID" value="ORY49003.1"/>
    <property type="molecule type" value="Genomic_DNA"/>
</dbReference>
<evidence type="ECO:0000313" key="8">
    <source>
        <dbReference type="Proteomes" id="UP000193642"/>
    </source>
</evidence>
<feature type="transmembrane region" description="Helical" evidence="5">
    <location>
        <begin position="20"/>
        <end position="40"/>
    </location>
</feature>
<dbReference type="PANTHER" id="PTHR31382:SF1">
    <property type="entry name" value="SODIUM ION_PROTON EXCHANGER (EUROFUNG)"/>
    <property type="match status" value="1"/>
</dbReference>
<evidence type="ECO:0000313" key="7">
    <source>
        <dbReference type="EMBL" id="ORY49003.1"/>
    </source>
</evidence>
<dbReference type="PANTHER" id="PTHR31382">
    <property type="entry name" value="NA(+)/H(+) ANTIPORTER"/>
    <property type="match status" value="1"/>
</dbReference>
<sequence>MLGAFITAFGLVSLIIKDKLYMSEAMVAILVGVIMGPVVSKVFDASHMFGSNVNNVTLEFTRIVVAIQCMCCGVDLPGNYVWKEWKSLAMLLGPVMITMWLVGALGIYLIMGLSVLDSLIVSACITPTDPVLANSIVKGKFAEKNVPLNVRLILSAESGANDGLGTPFLLLAIYLQRLPVGQAIGEWSWKVMLYQIVLSVVIGTVIAWLAKISLKSAVRREWIDKESVLSFSIALALFIMGLVAMLGSDDILAVFVAGNVLTWDLWFNERVATSSFQEVIDALLNLSYFVYIGAVVPWASFASGQNNLEIWRLCLLALWILFLRRLPFVMGLYRWIPALHDSKEAFFAGWFGPIGAGAIFYAHIAVVYFEYPATPMLPIVFFIVLASVMIHGGSVALFNLSLSRQTTYHHWERRKSRANALELPLDENSSTVEIADGLKSGQTTVTFVDSVEMTPTSSIKKDVLFKQEETVRNNMDELVLPPGQIYTEGQKGGAEGR</sequence>
<accession>A0A1Y2CPU0</accession>
<feature type="transmembrane region" description="Helical" evidence="5">
    <location>
        <begin position="60"/>
        <end position="82"/>
    </location>
</feature>
<comment type="subcellular location">
    <subcellularLocation>
        <location evidence="1">Membrane</location>
        <topology evidence="1">Multi-pass membrane protein</topology>
    </subcellularLocation>
</comment>
<feature type="transmembrane region" description="Helical" evidence="5">
    <location>
        <begin position="375"/>
        <end position="400"/>
    </location>
</feature>
<keyword evidence="2 5" id="KW-0812">Transmembrane</keyword>
<feature type="domain" description="Cation/H+ exchanger transmembrane" evidence="6">
    <location>
        <begin position="12"/>
        <end position="396"/>
    </location>
</feature>
<feature type="transmembrane region" description="Helical" evidence="5">
    <location>
        <begin position="345"/>
        <end position="369"/>
    </location>
</feature>
<name>A0A1Y2CPU0_9FUNG</name>
<keyword evidence="8" id="KW-1185">Reference proteome</keyword>
<dbReference type="Proteomes" id="UP000193642">
    <property type="component" value="Unassembled WGS sequence"/>
</dbReference>
<feature type="transmembrane region" description="Helical" evidence="5">
    <location>
        <begin position="279"/>
        <end position="298"/>
    </location>
</feature>
<comment type="caution">
    <text evidence="7">The sequence shown here is derived from an EMBL/GenBank/DDBJ whole genome shotgun (WGS) entry which is preliminary data.</text>
</comment>
<reference evidence="7 8" key="1">
    <citation type="submission" date="2016-07" db="EMBL/GenBank/DDBJ databases">
        <title>Pervasive Adenine N6-methylation of Active Genes in Fungi.</title>
        <authorList>
            <consortium name="DOE Joint Genome Institute"/>
            <person name="Mondo S.J."/>
            <person name="Dannebaum R.O."/>
            <person name="Kuo R.C."/>
            <person name="Labutti K."/>
            <person name="Haridas S."/>
            <person name="Kuo A."/>
            <person name="Salamov A."/>
            <person name="Ahrendt S.R."/>
            <person name="Lipzen A."/>
            <person name="Sullivan W."/>
            <person name="Andreopoulos W.B."/>
            <person name="Clum A."/>
            <person name="Lindquist E."/>
            <person name="Daum C."/>
            <person name="Ramamoorthy G.K."/>
            <person name="Gryganskyi A."/>
            <person name="Culley D."/>
            <person name="Magnuson J.K."/>
            <person name="James T.Y."/>
            <person name="O'Malley M.A."/>
            <person name="Stajich J.E."/>
            <person name="Spatafora J.W."/>
            <person name="Visel A."/>
            <person name="Grigoriev I.V."/>
        </authorList>
    </citation>
    <scope>NUCLEOTIDE SEQUENCE [LARGE SCALE GENOMIC DNA]</scope>
    <source>
        <strain evidence="7 8">JEL800</strain>
    </source>
</reference>
<dbReference type="AlphaFoldDB" id="A0A1Y2CPU0"/>
<feature type="transmembrane region" description="Helical" evidence="5">
    <location>
        <begin position="192"/>
        <end position="214"/>
    </location>
</feature>
<gene>
    <name evidence="7" type="ORF">BCR33DRAFT_677297</name>
</gene>
<dbReference type="GO" id="GO:0036376">
    <property type="term" value="P:sodium ion export across plasma membrane"/>
    <property type="evidence" value="ECO:0007669"/>
    <property type="project" value="InterPro"/>
</dbReference>
<dbReference type="GO" id="GO:0015385">
    <property type="term" value="F:sodium:proton antiporter activity"/>
    <property type="evidence" value="ECO:0007669"/>
    <property type="project" value="InterPro"/>
</dbReference>
<evidence type="ECO:0000256" key="2">
    <source>
        <dbReference type="ARBA" id="ARBA00022692"/>
    </source>
</evidence>
<dbReference type="GO" id="GO:0042391">
    <property type="term" value="P:regulation of membrane potential"/>
    <property type="evidence" value="ECO:0007669"/>
    <property type="project" value="InterPro"/>
</dbReference>
<dbReference type="GO" id="GO:0005886">
    <property type="term" value="C:plasma membrane"/>
    <property type="evidence" value="ECO:0007669"/>
    <property type="project" value="InterPro"/>
</dbReference>
<dbReference type="Gene3D" id="1.20.1530.20">
    <property type="match status" value="1"/>
</dbReference>
<feature type="transmembrane region" description="Helical" evidence="5">
    <location>
        <begin position="226"/>
        <end position="245"/>
    </location>
</feature>
<dbReference type="OrthoDB" id="2190219at2759"/>
<dbReference type="InterPro" id="IPR004712">
    <property type="entry name" value="Na+/H+_antiporter_fungi"/>
</dbReference>
<dbReference type="GO" id="GO:0120029">
    <property type="term" value="P:proton export across plasma membrane"/>
    <property type="evidence" value="ECO:0007669"/>
    <property type="project" value="InterPro"/>
</dbReference>
<dbReference type="Pfam" id="PF00999">
    <property type="entry name" value="Na_H_Exchanger"/>
    <property type="match status" value="1"/>
</dbReference>
<feature type="transmembrane region" description="Helical" evidence="5">
    <location>
        <begin position="89"/>
        <end position="111"/>
    </location>
</feature>
<keyword evidence="3 5" id="KW-1133">Transmembrane helix</keyword>
<evidence type="ECO:0000259" key="6">
    <source>
        <dbReference type="Pfam" id="PF00999"/>
    </source>
</evidence>
<keyword evidence="4 5" id="KW-0472">Membrane</keyword>
<proteinExistence type="predicted"/>
<feature type="transmembrane region" description="Helical" evidence="5">
    <location>
        <begin position="310"/>
        <end position="333"/>
    </location>
</feature>
<evidence type="ECO:0000256" key="1">
    <source>
        <dbReference type="ARBA" id="ARBA00004141"/>
    </source>
</evidence>